<keyword evidence="2 3" id="KW-0175">Coiled coil</keyword>
<dbReference type="InterPro" id="IPR059052">
    <property type="entry name" value="HH_YbhG-like"/>
</dbReference>
<reference evidence="5 6" key="1">
    <citation type="submission" date="2013-03" db="EMBL/GenBank/DDBJ databases">
        <title>Salinisphaera hydrothermalis C41B8 Genome Sequencing.</title>
        <authorList>
            <person name="Li C."/>
            <person name="Lai Q."/>
            <person name="Shao Z."/>
        </authorList>
    </citation>
    <scope>NUCLEOTIDE SEQUENCE [LARGE SCALE GENOMIC DNA]</scope>
    <source>
        <strain evidence="5 6">C41B8</strain>
    </source>
</reference>
<dbReference type="GO" id="GO:0030313">
    <property type="term" value="C:cell envelope"/>
    <property type="evidence" value="ECO:0007669"/>
    <property type="project" value="UniProtKB-SubCell"/>
</dbReference>
<dbReference type="OrthoDB" id="9813967at2"/>
<dbReference type="PANTHER" id="PTHR32347:SF29">
    <property type="entry name" value="UPF0194 MEMBRANE PROTEIN YBHG"/>
    <property type="match status" value="1"/>
</dbReference>
<accession>A0A084IKS2</accession>
<dbReference type="Gene3D" id="2.40.50.100">
    <property type="match status" value="1"/>
</dbReference>
<protein>
    <submittedName>
        <fullName evidence="5">Efflux pump membrane fusion protein</fullName>
    </submittedName>
</protein>
<dbReference type="PANTHER" id="PTHR32347">
    <property type="entry name" value="EFFLUX SYSTEM COMPONENT YKNX-RELATED"/>
    <property type="match status" value="1"/>
</dbReference>
<dbReference type="PATRIC" id="fig|1304275.5.peg.2165"/>
<dbReference type="NCBIfam" id="NF002939">
    <property type="entry name" value="PRK03598.1"/>
    <property type="match status" value="1"/>
</dbReference>
<feature type="coiled-coil region" evidence="3">
    <location>
        <begin position="111"/>
        <end position="202"/>
    </location>
</feature>
<evidence type="ECO:0000256" key="3">
    <source>
        <dbReference type="SAM" id="Coils"/>
    </source>
</evidence>
<proteinExistence type="predicted"/>
<dbReference type="SUPFAM" id="SSF111369">
    <property type="entry name" value="HlyD-like secretion proteins"/>
    <property type="match status" value="2"/>
</dbReference>
<evidence type="ECO:0000259" key="4">
    <source>
        <dbReference type="Pfam" id="PF25881"/>
    </source>
</evidence>
<organism evidence="5 6">
    <name type="scientific">Salinisphaera hydrothermalis (strain C41B8)</name>
    <dbReference type="NCBI Taxonomy" id="1304275"/>
    <lineage>
        <taxon>Bacteria</taxon>
        <taxon>Pseudomonadati</taxon>
        <taxon>Pseudomonadota</taxon>
        <taxon>Gammaproteobacteria</taxon>
        <taxon>Salinisphaerales</taxon>
        <taxon>Salinisphaeraceae</taxon>
        <taxon>Salinisphaera</taxon>
    </lineage>
</organism>
<dbReference type="Gene3D" id="1.10.287.470">
    <property type="entry name" value="Helix hairpin bin"/>
    <property type="match status" value="1"/>
</dbReference>
<dbReference type="RefSeq" id="WP_037337689.1">
    <property type="nucleotide sequence ID" value="NZ_APNK01000014.1"/>
</dbReference>
<keyword evidence="6" id="KW-1185">Reference proteome</keyword>
<dbReference type="Pfam" id="PF25881">
    <property type="entry name" value="HH_YBHG"/>
    <property type="match status" value="1"/>
</dbReference>
<dbReference type="InterPro" id="IPR050465">
    <property type="entry name" value="UPF0194_transport"/>
</dbReference>
<dbReference type="eggNOG" id="COG0845">
    <property type="taxonomic scope" value="Bacteria"/>
</dbReference>
<gene>
    <name evidence="5" type="ORF">C41B8_10610</name>
</gene>
<evidence type="ECO:0000313" key="5">
    <source>
        <dbReference type="EMBL" id="KEZ77306.1"/>
    </source>
</evidence>
<feature type="domain" description="YbhG-like alpha-helical hairpin" evidence="4">
    <location>
        <begin position="76"/>
        <end position="203"/>
    </location>
</feature>
<dbReference type="Gene3D" id="2.40.30.170">
    <property type="match status" value="1"/>
</dbReference>
<evidence type="ECO:0000313" key="6">
    <source>
        <dbReference type="Proteomes" id="UP000028302"/>
    </source>
</evidence>
<evidence type="ECO:0000256" key="1">
    <source>
        <dbReference type="ARBA" id="ARBA00004196"/>
    </source>
</evidence>
<evidence type="ECO:0000256" key="2">
    <source>
        <dbReference type="ARBA" id="ARBA00023054"/>
    </source>
</evidence>
<comment type="caution">
    <text evidence="5">The sequence shown here is derived from an EMBL/GenBank/DDBJ whole genome shotgun (WGS) entry which is preliminary data.</text>
</comment>
<dbReference type="Proteomes" id="UP000028302">
    <property type="component" value="Unassembled WGS sequence"/>
</dbReference>
<dbReference type="EMBL" id="APNK01000014">
    <property type="protein sequence ID" value="KEZ77306.1"/>
    <property type="molecule type" value="Genomic_DNA"/>
</dbReference>
<dbReference type="AlphaFoldDB" id="A0A084IKS2"/>
<sequence length="330" mass="35642">MNHRRSAIAAAVLLATAVVAGLASWWDRDRGPTGLRLYGNVDIRQVELAFRQPGRLTSVAVEEGDRVHAGQWVAAIDAAPYRQALAQAAAQVRADAAVLTKLEAGNRPQEIAEAKAAVERAQATYRNAERDYRRERLMRASNAAAQRSLDAARAARDQAAAELASAEQALSLQRAGARSEDIATARATLAAARAQRDQARIALGDTRLYAPAAATVLSRVREPGSMVGPSEPVLTLNLRNPVYVRAYVDEPDLGRIVPGATVTLHTDSSKRVYHGRIGFIASQAEFTPKSVETPQLRTDLVYRLRIVVSDADEGLRQGMPVTVDVAEPRS</sequence>
<dbReference type="STRING" id="1304275.C41B8_10610"/>
<name>A0A084IKS2_SALHC</name>
<comment type="subcellular location">
    <subcellularLocation>
        <location evidence="1">Cell envelope</location>
    </subcellularLocation>
</comment>